<keyword evidence="4" id="KW-0805">Transcription regulation</keyword>
<dbReference type="GO" id="GO:0003700">
    <property type="term" value="F:DNA-binding transcription factor activity"/>
    <property type="evidence" value="ECO:0007669"/>
    <property type="project" value="InterPro"/>
</dbReference>
<dbReference type="GO" id="GO:0005634">
    <property type="term" value="C:nucleus"/>
    <property type="evidence" value="ECO:0007669"/>
    <property type="project" value="UniProtKB-SubCell"/>
</dbReference>
<name>A0AAV5J232_9ROSI</name>
<keyword evidence="5" id="KW-0346">Stress response</keyword>
<dbReference type="PRINTS" id="PR00056">
    <property type="entry name" value="HSFDOMAIN"/>
</dbReference>
<dbReference type="GO" id="GO:0006357">
    <property type="term" value="P:regulation of transcription by RNA polymerase II"/>
    <property type="evidence" value="ECO:0007669"/>
    <property type="project" value="TreeGrafter"/>
</dbReference>
<evidence type="ECO:0000313" key="13">
    <source>
        <dbReference type="EMBL" id="GKV04981.1"/>
    </source>
</evidence>
<comment type="similarity">
    <text evidence="9">Belongs to the HSF family.</text>
</comment>
<dbReference type="SMART" id="SM00415">
    <property type="entry name" value="HSF"/>
    <property type="match status" value="1"/>
</dbReference>
<dbReference type="PROSITE" id="PS00434">
    <property type="entry name" value="HSF_DOMAIN"/>
    <property type="match status" value="1"/>
</dbReference>
<dbReference type="AlphaFoldDB" id="A0AAV5J232"/>
<keyword evidence="6" id="KW-0238">DNA-binding</keyword>
<evidence type="ECO:0000256" key="7">
    <source>
        <dbReference type="ARBA" id="ARBA00023163"/>
    </source>
</evidence>
<dbReference type="Gene3D" id="1.10.10.10">
    <property type="entry name" value="Winged helix-like DNA-binding domain superfamily/Winged helix DNA-binding domain"/>
    <property type="match status" value="1"/>
</dbReference>
<evidence type="ECO:0000256" key="2">
    <source>
        <dbReference type="ARBA" id="ARBA00011233"/>
    </source>
</evidence>
<reference evidence="13 14" key="1">
    <citation type="journal article" date="2021" name="Commun. Biol.">
        <title>The genome of Shorea leprosula (Dipterocarpaceae) highlights the ecological relevance of drought in aseasonal tropical rainforests.</title>
        <authorList>
            <person name="Ng K.K.S."/>
            <person name="Kobayashi M.J."/>
            <person name="Fawcett J.A."/>
            <person name="Hatakeyama M."/>
            <person name="Paape T."/>
            <person name="Ng C.H."/>
            <person name="Ang C.C."/>
            <person name="Tnah L.H."/>
            <person name="Lee C.T."/>
            <person name="Nishiyama T."/>
            <person name="Sese J."/>
            <person name="O'Brien M.J."/>
            <person name="Copetti D."/>
            <person name="Mohd Noor M.I."/>
            <person name="Ong R.C."/>
            <person name="Putra M."/>
            <person name="Sireger I.Z."/>
            <person name="Indrioko S."/>
            <person name="Kosugi Y."/>
            <person name="Izuno A."/>
            <person name="Isagi Y."/>
            <person name="Lee S.L."/>
            <person name="Shimizu K.K."/>
        </authorList>
    </citation>
    <scope>NUCLEOTIDE SEQUENCE [LARGE SCALE GENOMIC DNA]</scope>
    <source>
        <strain evidence="13">214</strain>
    </source>
</reference>
<evidence type="ECO:0000256" key="3">
    <source>
        <dbReference type="ARBA" id="ARBA00022553"/>
    </source>
</evidence>
<comment type="caution">
    <text evidence="13">The sequence shown here is derived from an EMBL/GenBank/DDBJ whole genome shotgun (WGS) entry which is preliminary data.</text>
</comment>
<dbReference type="InterPro" id="IPR036388">
    <property type="entry name" value="WH-like_DNA-bd_sf"/>
</dbReference>
<feature type="compositionally biased region" description="Basic and acidic residues" evidence="11">
    <location>
        <begin position="258"/>
        <end position="281"/>
    </location>
</feature>
<dbReference type="PANTHER" id="PTHR10015">
    <property type="entry name" value="HEAT SHOCK TRANSCRIPTION FACTOR"/>
    <property type="match status" value="1"/>
</dbReference>
<accession>A0AAV5J232</accession>
<keyword evidence="10" id="KW-0175">Coiled coil</keyword>
<dbReference type="Pfam" id="PF00447">
    <property type="entry name" value="HSF_DNA-bind"/>
    <property type="match status" value="1"/>
</dbReference>
<feature type="coiled-coil region" evidence="10">
    <location>
        <begin position="167"/>
        <end position="194"/>
    </location>
</feature>
<dbReference type="SUPFAM" id="SSF46785">
    <property type="entry name" value="Winged helix' DNA-binding domain"/>
    <property type="match status" value="1"/>
</dbReference>
<evidence type="ECO:0000256" key="11">
    <source>
        <dbReference type="SAM" id="MobiDB-lite"/>
    </source>
</evidence>
<evidence type="ECO:0000256" key="10">
    <source>
        <dbReference type="SAM" id="Coils"/>
    </source>
</evidence>
<dbReference type="Proteomes" id="UP001054252">
    <property type="component" value="Unassembled WGS sequence"/>
</dbReference>
<evidence type="ECO:0000256" key="5">
    <source>
        <dbReference type="ARBA" id="ARBA00023016"/>
    </source>
</evidence>
<evidence type="ECO:0000256" key="1">
    <source>
        <dbReference type="ARBA" id="ARBA00004123"/>
    </source>
</evidence>
<comment type="subcellular location">
    <subcellularLocation>
        <location evidence="1">Nucleus</location>
    </subcellularLocation>
</comment>
<keyword evidence="8" id="KW-0539">Nucleus</keyword>
<dbReference type="FunFam" id="1.10.10.10:FF:000037">
    <property type="entry name" value="Heat stress transcription factor B-4"/>
    <property type="match status" value="1"/>
</dbReference>
<dbReference type="InterPro" id="IPR036390">
    <property type="entry name" value="WH_DNA-bd_sf"/>
</dbReference>
<dbReference type="InterPro" id="IPR000232">
    <property type="entry name" value="HSF_DNA-bd"/>
</dbReference>
<feature type="region of interest" description="Disordered" evidence="11">
    <location>
        <begin position="258"/>
        <end position="303"/>
    </location>
</feature>
<evidence type="ECO:0000256" key="9">
    <source>
        <dbReference type="RuleBase" id="RU004020"/>
    </source>
</evidence>
<keyword evidence="3" id="KW-0597">Phosphoprotein</keyword>
<feature type="region of interest" description="Disordered" evidence="11">
    <location>
        <begin position="1"/>
        <end position="23"/>
    </location>
</feature>
<comment type="subunit">
    <text evidence="2">Homotrimer.</text>
</comment>
<keyword evidence="7" id="KW-0804">Transcription</keyword>
<protein>
    <recommendedName>
        <fullName evidence="12">HSF-type DNA-binding domain-containing protein</fullName>
    </recommendedName>
</protein>
<dbReference type="EMBL" id="BPVZ01000022">
    <property type="protein sequence ID" value="GKV04981.1"/>
    <property type="molecule type" value="Genomic_DNA"/>
</dbReference>
<evidence type="ECO:0000259" key="12">
    <source>
        <dbReference type="PROSITE" id="PS00434"/>
    </source>
</evidence>
<sequence length="330" mass="36519">MAPPPGKQNEEMPTGESQRPLPTPFLTKTYQLVDDSTIDDVISWNNDGSTFVVWNPTVFASDLLPKYFKHNNFSSFVRQLNTYGFRKVAPERWEFSNEFFRRGEKRLLCKIQRRKVSTATAITASQSVTVAAISITKPITSPSNSGEEQVVSSSSLSSRHGQAGASLADLIEENERLRKENMQLNKELAGMKSLCNNILILLSDFARSQLEASFPVAKPLRLLPVKRLSDDGEIGVEEDTNPRLFGVSIGTKRVREGERVMDDEPHLQLRQPGRAEIKSEPLESQNVGGDNQEPPSHHRSGGCTEQIRGCATVLLSLSEGSRVPNGSLAL</sequence>
<organism evidence="13 14">
    <name type="scientific">Rubroshorea leprosula</name>
    <dbReference type="NCBI Taxonomy" id="152421"/>
    <lineage>
        <taxon>Eukaryota</taxon>
        <taxon>Viridiplantae</taxon>
        <taxon>Streptophyta</taxon>
        <taxon>Embryophyta</taxon>
        <taxon>Tracheophyta</taxon>
        <taxon>Spermatophyta</taxon>
        <taxon>Magnoliopsida</taxon>
        <taxon>eudicotyledons</taxon>
        <taxon>Gunneridae</taxon>
        <taxon>Pentapetalae</taxon>
        <taxon>rosids</taxon>
        <taxon>malvids</taxon>
        <taxon>Malvales</taxon>
        <taxon>Dipterocarpaceae</taxon>
        <taxon>Rubroshorea</taxon>
    </lineage>
</organism>
<feature type="region of interest" description="Disordered" evidence="11">
    <location>
        <begin position="140"/>
        <end position="161"/>
    </location>
</feature>
<evidence type="ECO:0000256" key="8">
    <source>
        <dbReference type="ARBA" id="ARBA00023242"/>
    </source>
</evidence>
<keyword evidence="14" id="KW-1185">Reference proteome</keyword>
<dbReference type="PANTHER" id="PTHR10015:SF333">
    <property type="entry name" value="HEAT STRESS TRANSCRIPTION FACTOR B-2A"/>
    <property type="match status" value="1"/>
</dbReference>
<dbReference type="GO" id="GO:0000978">
    <property type="term" value="F:RNA polymerase II cis-regulatory region sequence-specific DNA binding"/>
    <property type="evidence" value="ECO:0007669"/>
    <property type="project" value="TreeGrafter"/>
</dbReference>
<proteinExistence type="inferred from homology"/>
<feature type="domain" description="HSF-type DNA-binding" evidence="12">
    <location>
        <begin position="64"/>
        <end position="88"/>
    </location>
</feature>
<gene>
    <name evidence="13" type="ORF">SLEP1_g17055</name>
</gene>
<evidence type="ECO:0000313" key="14">
    <source>
        <dbReference type="Proteomes" id="UP001054252"/>
    </source>
</evidence>
<feature type="compositionally biased region" description="Low complexity" evidence="11">
    <location>
        <begin position="143"/>
        <end position="158"/>
    </location>
</feature>
<evidence type="ECO:0000256" key="6">
    <source>
        <dbReference type="ARBA" id="ARBA00023125"/>
    </source>
</evidence>
<evidence type="ECO:0000256" key="4">
    <source>
        <dbReference type="ARBA" id="ARBA00023015"/>
    </source>
</evidence>